<dbReference type="EMBL" id="VDEP01000339">
    <property type="protein sequence ID" value="KAA1100747.1"/>
    <property type="molecule type" value="Genomic_DNA"/>
</dbReference>
<accession>A0A5B0PGK7</accession>
<proteinExistence type="predicted"/>
<gene>
    <name evidence="1" type="ORF">PGTUg99_022346</name>
</gene>
<evidence type="ECO:0000313" key="1">
    <source>
        <dbReference type="EMBL" id="KAA1100747.1"/>
    </source>
</evidence>
<organism evidence="1 2">
    <name type="scientific">Puccinia graminis f. sp. tritici</name>
    <dbReference type="NCBI Taxonomy" id="56615"/>
    <lineage>
        <taxon>Eukaryota</taxon>
        <taxon>Fungi</taxon>
        <taxon>Dikarya</taxon>
        <taxon>Basidiomycota</taxon>
        <taxon>Pucciniomycotina</taxon>
        <taxon>Pucciniomycetes</taxon>
        <taxon>Pucciniales</taxon>
        <taxon>Pucciniaceae</taxon>
        <taxon>Puccinia</taxon>
    </lineage>
</organism>
<reference evidence="1 2" key="1">
    <citation type="submission" date="2019-05" db="EMBL/GenBank/DDBJ databases">
        <title>Emergence of the Ug99 lineage of the wheat stem rust pathogen through somatic hybridization.</title>
        <authorList>
            <person name="Li F."/>
            <person name="Upadhyaya N.M."/>
            <person name="Sperschneider J."/>
            <person name="Matny O."/>
            <person name="Nguyen-Phuc H."/>
            <person name="Mago R."/>
            <person name="Raley C."/>
            <person name="Miller M.E."/>
            <person name="Silverstein K.A.T."/>
            <person name="Henningsen E."/>
            <person name="Hirsch C.D."/>
            <person name="Visser B."/>
            <person name="Pretorius Z.A."/>
            <person name="Steffenson B.J."/>
            <person name="Schwessinger B."/>
            <person name="Dodds P.N."/>
            <person name="Figueroa M."/>
        </authorList>
    </citation>
    <scope>NUCLEOTIDE SEQUENCE [LARGE SCALE GENOMIC DNA]</scope>
    <source>
        <strain evidence="1 2">Ug99</strain>
    </source>
</reference>
<sequence length="194" mass="20836">MIGISWGNPIRAAWELGIGIAQADPIFSQSCIVARPHYSGRSTPPPLQSQSYSHHPHECCIEGVDRPHLGSNLTTPPLVASVFTLQPLGRTRTRTDTARPPPLVVPGLPSALSLDSSDFAGRAAAASAVVALGVVGLNFDVWSWTNTIVQLQGDRLPISHLITASTCIARSRYPPPNRVHFFLSLCKTTSQGLR</sequence>
<dbReference type="Proteomes" id="UP000325313">
    <property type="component" value="Unassembled WGS sequence"/>
</dbReference>
<protein>
    <submittedName>
        <fullName evidence="1">Uncharacterized protein</fullName>
    </submittedName>
</protein>
<evidence type="ECO:0000313" key="2">
    <source>
        <dbReference type="Proteomes" id="UP000325313"/>
    </source>
</evidence>
<dbReference type="AlphaFoldDB" id="A0A5B0PGK7"/>
<comment type="caution">
    <text evidence="1">The sequence shown here is derived from an EMBL/GenBank/DDBJ whole genome shotgun (WGS) entry which is preliminary data.</text>
</comment>
<name>A0A5B0PGK7_PUCGR</name>